<organism evidence="2 3">
    <name type="scientific">Ruficoccus amylovorans</name>
    <dbReference type="NCBI Taxonomy" id="1804625"/>
    <lineage>
        <taxon>Bacteria</taxon>
        <taxon>Pseudomonadati</taxon>
        <taxon>Verrucomicrobiota</taxon>
        <taxon>Opitutia</taxon>
        <taxon>Puniceicoccales</taxon>
        <taxon>Cerasicoccaceae</taxon>
        <taxon>Ruficoccus</taxon>
    </lineage>
</organism>
<reference evidence="2 3" key="1">
    <citation type="submission" date="2020-07" db="EMBL/GenBank/DDBJ databases">
        <authorList>
            <person name="Feng X."/>
        </authorList>
    </citation>
    <scope>NUCLEOTIDE SEQUENCE [LARGE SCALE GENOMIC DNA]</scope>
    <source>
        <strain evidence="2 3">JCM31066</strain>
    </source>
</reference>
<evidence type="ECO:0000256" key="1">
    <source>
        <dbReference type="SAM" id="SignalP"/>
    </source>
</evidence>
<gene>
    <name evidence="2" type="ORF">H5P28_06375</name>
</gene>
<comment type="caution">
    <text evidence="2">The sequence shown here is derived from an EMBL/GenBank/DDBJ whole genome shotgun (WGS) entry which is preliminary data.</text>
</comment>
<dbReference type="AlphaFoldDB" id="A0A842HBP4"/>
<keyword evidence="1" id="KW-0732">Signal</keyword>
<evidence type="ECO:0000313" key="2">
    <source>
        <dbReference type="EMBL" id="MBC2593883.1"/>
    </source>
</evidence>
<accession>A0A842HBP4</accession>
<sequence length="309" mass="31194">MMIDRPLSRLLVLGTLALTAHLCDAADGTWTSDSNGLWSDADKWQGGIVADGVGASATFDRSHYSLSRTIKLDQNRTLGQILAIKTGADDGPRHVIITGDANCVLTLDNGSSTATLTNSGSGAVRIDPAVALRSDLTLTNSTTTFLALNSAVSAASTGLKTLTISPSDGRINLAGIISDGAGQLALTVNAGSANVNVIAANTYSGGTSVHSGSLVTNTQSTLGTGDVTVTDGRLVLGNDKAIGSAASLSFGLRSAIVLNYAGSMNIVNAAIGATFIGKGTYSAKQLNEFFGGSFFSGSGRLTITTGSGG</sequence>
<evidence type="ECO:0000313" key="3">
    <source>
        <dbReference type="Proteomes" id="UP000546464"/>
    </source>
</evidence>
<evidence type="ECO:0008006" key="4">
    <source>
        <dbReference type="Google" id="ProtNLM"/>
    </source>
</evidence>
<dbReference type="EMBL" id="JACHVB010000019">
    <property type="protein sequence ID" value="MBC2593883.1"/>
    <property type="molecule type" value="Genomic_DNA"/>
</dbReference>
<feature type="signal peptide" evidence="1">
    <location>
        <begin position="1"/>
        <end position="25"/>
    </location>
</feature>
<feature type="chain" id="PRO_5032896594" description="Adhesin domain-containing protein" evidence="1">
    <location>
        <begin position="26"/>
        <end position="309"/>
    </location>
</feature>
<dbReference type="RefSeq" id="WP_185674873.1">
    <property type="nucleotide sequence ID" value="NZ_JACHVB010000019.1"/>
</dbReference>
<name>A0A842HBP4_9BACT</name>
<protein>
    <recommendedName>
        <fullName evidence="4">Adhesin domain-containing protein</fullName>
    </recommendedName>
</protein>
<keyword evidence="3" id="KW-1185">Reference proteome</keyword>
<proteinExistence type="predicted"/>
<dbReference type="Proteomes" id="UP000546464">
    <property type="component" value="Unassembled WGS sequence"/>
</dbReference>